<accession>C0DT50</accession>
<gene>
    <name evidence="1" type="ORF">EIKCOROL_00528</name>
</gene>
<proteinExistence type="predicted"/>
<protein>
    <submittedName>
        <fullName evidence="1">Uncharacterized protein</fullName>
    </submittedName>
</protein>
<dbReference type="AlphaFoldDB" id="C0DT50"/>
<name>C0DT50_EIKCO</name>
<dbReference type="EMBL" id="ACEA01000012">
    <property type="protein sequence ID" value="EEG24756.1"/>
    <property type="molecule type" value="Genomic_DNA"/>
</dbReference>
<sequence length="45" mass="5161">MVWRGEIQTRAVYWSGRARATAAFQVACNEQASVGLDAIRRRMYN</sequence>
<evidence type="ECO:0000313" key="2">
    <source>
        <dbReference type="Proteomes" id="UP000005837"/>
    </source>
</evidence>
<dbReference type="HOGENOM" id="CLU_3199218_0_0_4"/>
<dbReference type="Proteomes" id="UP000005837">
    <property type="component" value="Unassembled WGS sequence"/>
</dbReference>
<organism evidence="1 2">
    <name type="scientific">Eikenella corrodens ATCC 23834</name>
    <dbReference type="NCBI Taxonomy" id="546274"/>
    <lineage>
        <taxon>Bacteria</taxon>
        <taxon>Pseudomonadati</taxon>
        <taxon>Pseudomonadota</taxon>
        <taxon>Betaproteobacteria</taxon>
        <taxon>Neisseriales</taxon>
        <taxon>Neisseriaceae</taxon>
        <taxon>Eikenella</taxon>
    </lineage>
</organism>
<comment type="caution">
    <text evidence="1">The sequence shown here is derived from an EMBL/GenBank/DDBJ whole genome shotgun (WGS) entry which is preliminary data.</text>
</comment>
<reference evidence="1 2" key="1">
    <citation type="submission" date="2009-01" db="EMBL/GenBank/DDBJ databases">
        <authorList>
            <person name="Fulton L."/>
            <person name="Clifton S."/>
            <person name="Chinwalla A.T."/>
            <person name="Mitreva M."/>
            <person name="Sodergren E."/>
            <person name="Weinstock G."/>
            <person name="Clifton S."/>
            <person name="Dooling D.J."/>
            <person name="Fulton B."/>
            <person name="Minx P."/>
            <person name="Pepin K.H."/>
            <person name="Johnson M."/>
            <person name="Bhonagiri V."/>
            <person name="Nash W.E."/>
            <person name="Mardis E.R."/>
            <person name="Wilson R.K."/>
        </authorList>
    </citation>
    <scope>NUCLEOTIDE SEQUENCE [LARGE SCALE GENOMIC DNA]</scope>
    <source>
        <strain evidence="1 2">ATCC 23834</strain>
    </source>
</reference>
<evidence type="ECO:0000313" key="1">
    <source>
        <dbReference type="EMBL" id="EEG24756.1"/>
    </source>
</evidence>